<proteinExistence type="predicted"/>
<organism evidence="1 2">
    <name type="scientific">Pisum sativum</name>
    <name type="common">Garden pea</name>
    <name type="synonym">Lathyrus oleraceus</name>
    <dbReference type="NCBI Taxonomy" id="3888"/>
    <lineage>
        <taxon>Eukaryota</taxon>
        <taxon>Viridiplantae</taxon>
        <taxon>Streptophyta</taxon>
        <taxon>Embryophyta</taxon>
        <taxon>Tracheophyta</taxon>
        <taxon>Spermatophyta</taxon>
        <taxon>Magnoliopsida</taxon>
        <taxon>eudicotyledons</taxon>
        <taxon>Gunneridae</taxon>
        <taxon>Pentapetalae</taxon>
        <taxon>rosids</taxon>
        <taxon>fabids</taxon>
        <taxon>Fabales</taxon>
        <taxon>Fabaceae</taxon>
        <taxon>Papilionoideae</taxon>
        <taxon>50 kb inversion clade</taxon>
        <taxon>NPAAA clade</taxon>
        <taxon>Hologalegina</taxon>
        <taxon>IRL clade</taxon>
        <taxon>Fabeae</taxon>
        <taxon>Lathyrus</taxon>
    </lineage>
</organism>
<gene>
    <name evidence="1" type="ORF">KIW84_044358</name>
</gene>
<sequence>MLPLCIVVAGRASSRDVTVPVVAFVVATRVAEGNLRGKRWGSMMNCCHNVPDWNLPNVLLDSGIFPVHRKCWRNISDASIIPVATNCSSVASLEHDVSTPSRKLSFLKSISDEV</sequence>
<protein>
    <submittedName>
        <fullName evidence="1">Uncharacterized protein</fullName>
    </submittedName>
</protein>
<dbReference type="EMBL" id="JAMSHJ010000004">
    <property type="protein sequence ID" value="KAI5420523.1"/>
    <property type="molecule type" value="Genomic_DNA"/>
</dbReference>
<dbReference type="Proteomes" id="UP001058974">
    <property type="component" value="Chromosome 4"/>
</dbReference>
<comment type="caution">
    <text evidence="1">The sequence shown here is derived from an EMBL/GenBank/DDBJ whole genome shotgun (WGS) entry which is preliminary data.</text>
</comment>
<accession>A0A9D4XG14</accession>
<dbReference type="AlphaFoldDB" id="A0A9D4XG14"/>
<dbReference type="Gramene" id="Psat04G0435800-T1">
    <property type="protein sequence ID" value="KAI5420523.1"/>
    <property type="gene ID" value="KIW84_044358"/>
</dbReference>
<evidence type="ECO:0000313" key="2">
    <source>
        <dbReference type="Proteomes" id="UP001058974"/>
    </source>
</evidence>
<evidence type="ECO:0000313" key="1">
    <source>
        <dbReference type="EMBL" id="KAI5420523.1"/>
    </source>
</evidence>
<keyword evidence="2" id="KW-1185">Reference proteome</keyword>
<name>A0A9D4XG14_PEA</name>
<reference evidence="1 2" key="1">
    <citation type="journal article" date="2022" name="Nat. Genet.">
        <title>Improved pea reference genome and pan-genome highlight genomic features and evolutionary characteristics.</title>
        <authorList>
            <person name="Yang T."/>
            <person name="Liu R."/>
            <person name="Luo Y."/>
            <person name="Hu S."/>
            <person name="Wang D."/>
            <person name="Wang C."/>
            <person name="Pandey M.K."/>
            <person name="Ge S."/>
            <person name="Xu Q."/>
            <person name="Li N."/>
            <person name="Li G."/>
            <person name="Huang Y."/>
            <person name="Saxena R.K."/>
            <person name="Ji Y."/>
            <person name="Li M."/>
            <person name="Yan X."/>
            <person name="He Y."/>
            <person name="Liu Y."/>
            <person name="Wang X."/>
            <person name="Xiang C."/>
            <person name="Varshney R.K."/>
            <person name="Ding H."/>
            <person name="Gao S."/>
            <person name="Zong X."/>
        </authorList>
    </citation>
    <scope>NUCLEOTIDE SEQUENCE [LARGE SCALE GENOMIC DNA]</scope>
    <source>
        <strain evidence="1 2">cv. Zhongwan 6</strain>
    </source>
</reference>